<dbReference type="Gene3D" id="3.40.50.300">
    <property type="entry name" value="P-loop containing nucleotide triphosphate hydrolases"/>
    <property type="match status" value="1"/>
</dbReference>
<feature type="domain" description="Endonuclease GajA/Old nuclease/RecF-like AAA" evidence="1">
    <location>
        <begin position="8"/>
        <end position="50"/>
    </location>
</feature>
<reference evidence="3" key="1">
    <citation type="journal article" date="2019" name="Int. J. Syst. Evol. Microbiol.">
        <title>The Global Catalogue of Microorganisms (GCM) 10K type strain sequencing project: providing services to taxonomists for standard genome sequencing and annotation.</title>
        <authorList>
            <consortium name="The Broad Institute Genomics Platform"/>
            <consortium name="The Broad Institute Genome Sequencing Center for Infectious Disease"/>
            <person name="Wu L."/>
            <person name="Ma J."/>
        </authorList>
    </citation>
    <scope>NUCLEOTIDE SEQUENCE [LARGE SCALE GENOMIC DNA]</scope>
    <source>
        <strain evidence="3">CGMCC 1.16226</strain>
    </source>
</reference>
<dbReference type="Proteomes" id="UP001597349">
    <property type="component" value="Unassembled WGS sequence"/>
</dbReference>
<dbReference type="SUPFAM" id="SSF52540">
    <property type="entry name" value="P-loop containing nucleoside triphosphate hydrolases"/>
    <property type="match status" value="1"/>
</dbReference>
<name>A0ABW4W7R8_9HYPH</name>
<dbReference type="InterPro" id="IPR041685">
    <property type="entry name" value="AAA_GajA/Old/RecF-like"/>
</dbReference>
<accession>A0ABW4W7R8</accession>
<dbReference type="RefSeq" id="WP_379016835.1">
    <property type="nucleotide sequence ID" value="NZ_JBHUGY010000003.1"/>
</dbReference>
<dbReference type="InterPro" id="IPR027417">
    <property type="entry name" value="P-loop_NTPase"/>
</dbReference>
<gene>
    <name evidence="2" type="ORF">ACFSQT_02420</name>
</gene>
<comment type="caution">
    <text evidence="2">The sequence shown here is derived from an EMBL/GenBank/DDBJ whole genome shotgun (WGS) entry which is preliminary data.</text>
</comment>
<keyword evidence="3" id="KW-1185">Reference proteome</keyword>
<evidence type="ECO:0000313" key="2">
    <source>
        <dbReference type="EMBL" id="MFD2052033.1"/>
    </source>
</evidence>
<evidence type="ECO:0000259" key="1">
    <source>
        <dbReference type="Pfam" id="PF13175"/>
    </source>
</evidence>
<dbReference type="EMBL" id="JBHUGY010000003">
    <property type="protein sequence ID" value="MFD2052033.1"/>
    <property type="molecule type" value="Genomic_DNA"/>
</dbReference>
<protein>
    <submittedName>
        <fullName evidence="2">AAA family ATPase</fullName>
    </submittedName>
</protein>
<proteinExistence type="predicted"/>
<sequence length="124" mass="14280">MLFPYPVKFSNFRSIANSIEIPFAKKISFVVGPNNIGKSNVLRFLAILFRILDAVRHFAPVAARWFGNLVGIGKRFQLFRAPFGWLKNHWQPDLRGRSREGEPGRRVKLCRRNAAVREACRRAV</sequence>
<organism evidence="2 3">
    <name type="scientific">Mesorhizobium calcicola</name>
    <dbReference type="NCBI Taxonomy" id="1300310"/>
    <lineage>
        <taxon>Bacteria</taxon>
        <taxon>Pseudomonadati</taxon>
        <taxon>Pseudomonadota</taxon>
        <taxon>Alphaproteobacteria</taxon>
        <taxon>Hyphomicrobiales</taxon>
        <taxon>Phyllobacteriaceae</taxon>
        <taxon>Mesorhizobium</taxon>
    </lineage>
</organism>
<evidence type="ECO:0000313" key="3">
    <source>
        <dbReference type="Proteomes" id="UP001597349"/>
    </source>
</evidence>
<dbReference type="Pfam" id="PF13175">
    <property type="entry name" value="AAA_15"/>
    <property type="match status" value="1"/>
</dbReference>